<gene>
    <name evidence="4" type="ORF">ACFFUR_06500</name>
</gene>
<organism evidence="4 5">
    <name type="scientific">Echinicola jeungdonensis</name>
    <dbReference type="NCBI Taxonomy" id="709343"/>
    <lineage>
        <taxon>Bacteria</taxon>
        <taxon>Pseudomonadati</taxon>
        <taxon>Bacteroidota</taxon>
        <taxon>Cytophagia</taxon>
        <taxon>Cytophagales</taxon>
        <taxon>Cyclobacteriaceae</taxon>
        <taxon>Echinicola</taxon>
    </lineage>
</organism>
<dbReference type="SUPFAM" id="SSF52096">
    <property type="entry name" value="ClpP/crotonase"/>
    <property type="match status" value="1"/>
</dbReference>
<feature type="region of interest" description="Disordered" evidence="3">
    <location>
        <begin position="234"/>
        <end position="264"/>
    </location>
</feature>
<dbReference type="PROSITE" id="PS00166">
    <property type="entry name" value="ENOYL_COA_HYDRATASE"/>
    <property type="match status" value="1"/>
</dbReference>
<keyword evidence="5" id="KW-1185">Reference proteome</keyword>
<evidence type="ECO:0000256" key="2">
    <source>
        <dbReference type="RuleBase" id="RU003707"/>
    </source>
</evidence>
<evidence type="ECO:0000256" key="1">
    <source>
        <dbReference type="ARBA" id="ARBA00005254"/>
    </source>
</evidence>
<dbReference type="InterPro" id="IPR029045">
    <property type="entry name" value="ClpP/crotonase-like_dom_sf"/>
</dbReference>
<reference evidence="4 5" key="1">
    <citation type="submission" date="2024-09" db="EMBL/GenBank/DDBJ databases">
        <authorList>
            <person name="Sun Q."/>
            <person name="Mori K."/>
        </authorList>
    </citation>
    <scope>NUCLEOTIDE SEQUENCE [LARGE SCALE GENOMIC DNA]</scope>
    <source>
        <strain evidence="4 5">CECT 7682</strain>
    </source>
</reference>
<dbReference type="RefSeq" id="WP_290246588.1">
    <property type="nucleotide sequence ID" value="NZ_JAUFQT010000001.1"/>
</dbReference>
<dbReference type="PANTHER" id="PTHR43459:SF1">
    <property type="entry name" value="EG:BACN32G11.4 PROTEIN"/>
    <property type="match status" value="1"/>
</dbReference>
<dbReference type="InterPro" id="IPR014748">
    <property type="entry name" value="Enoyl-CoA_hydra_C"/>
</dbReference>
<dbReference type="CDD" id="cd06558">
    <property type="entry name" value="crotonase-like"/>
    <property type="match status" value="1"/>
</dbReference>
<dbReference type="Gene3D" id="1.10.12.10">
    <property type="entry name" value="Lyase 2-enoyl-coa Hydratase, Chain A, domain 2"/>
    <property type="match status" value="1"/>
</dbReference>
<protein>
    <submittedName>
        <fullName evidence="4">Enoyl-CoA hydratase/isomerase family protein</fullName>
    </submittedName>
</protein>
<sequence>MDFKYIKFIDHGEWLEIRLNRPEIFNAIHKELLMELFSAFDRVENHSKCRCVVLSGEGKAFCSGQDLKVLKESYEDIPIKEFIKKYYNPLIIKIRSIKLPVIAKINGPAVGAGCALALATDLVLVCKEAYLAFNFIQIGLVPDAGTSFFLLRRVGYSKAFELTTTGRKVFGEEAEIMGLVDRCVEASELDELVKHYVEHYSSAPEMALKLIKQGLNKSLEMNLDQVLEMEAEHQNKAGSSDEFAEGIRAFNEKRSPNFGKNKRA</sequence>
<dbReference type="InterPro" id="IPR001753">
    <property type="entry name" value="Enoyl-CoA_hydra/iso"/>
</dbReference>
<dbReference type="Proteomes" id="UP001589654">
    <property type="component" value="Unassembled WGS sequence"/>
</dbReference>
<dbReference type="Pfam" id="PF00378">
    <property type="entry name" value="ECH_1"/>
    <property type="match status" value="1"/>
</dbReference>
<dbReference type="EMBL" id="JBHMEW010000048">
    <property type="protein sequence ID" value="MFB9211447.1"/>
    <property type="molecule type" value="Genomic_DNA"/>
</dbReference>
<comment type="caution">
    <text evidence="4">The sequence shown here is derived from an EMBL/GenBank/DDBJ whole genome shotgun (WGS) entry which is preliminary data.</text>
</comment>
<name>A0ABV5J4L1_9BACT</name>
<evidence type="ECO:0000256" key="3">
    <source>
        <dbReference type="SAM" id="MobiDB-lite"/>
    </source>
</evidence>
<dbReference type="PANTHER" id="PTHR43459">
    <property type="entry name" value="ENOYL-COA HYDRATASE"/>
    <property type="match status" value="1"/>
</dbReference>
<dbReference type="Gene3D" id="3.90.226.10">
    <property type="entry name" value="2-enoyl-CoA Hydratase, Chain A, domain 1"/>
    <property type="match status" value="1"/>
</dbReference>
<proteinExistence type="inferred from homology"/>
<evidence type="ECO:0000313" key="5">
    <source>
        <dbReference type="Proteomes" id="UP001589654"/>
    </source>
</evidence>
<comment type="similarity">
    <text evidence="1 2">Belongs to the enoyl-CoA hydratase/isomerase family.</text>
</comment>
<dbReference type="InterPro" id="IPR018376">
    <property type="entry name" value="Enoyl-CoA_hyd/isom_CS"/>
</dbReference>
<accession>A0ABV5J4L1</accession>
<evidence type="ECO:0000313" key="4">
    <source>
        <dbReference type="EMBL" id="MFB9211447.1"/>
    </source>
</evidence>